<feature type="signal peptide" evidence="5">
    <location>
        <begin position="1"/>
        <end position="21"/>
    </location>
</feature>
<keyword evidence="2" id="KW-0813">Transport</keyword>
<protein>
    <submittedName>
        <fullName evidence="6">Extracellular solute-binding protein</fullName>
    </submittedName>
</protein>
<dbReference type="PANTHER" id="PTHR30006:SF15">
    <property type="entry name" value="IRON-UTILIZATION PERIPLASMIC PROTEIN"/>
    <property type="match status" value="1"/>
</dbReference>
<name>A0A7C1FHW7_9CHLR</name>
<keyword evidence="2" id="KW-0410">Iron transport</keyword>
<proteinExistence type="inferred from homology"/>
<reference evidence="6" key="1">
    <citation type="journal article" date="2020" name="mSystems">
        <title>Genome- and Community-Level Interaction Insights into Carbon Utilization and Element Cycling Functions of Hydrothermarchaeota in Hydrothermal Sediment.</title>
        <authorList>
            <person name="Zhou Z."/>
            <person name="Liu Y."/>
            <person name="Xu W."/>
            <person name="Pan J."/>
            <person name="Luo Z.H."/>
            <person name="Li M."/>
        </authorList>
    </citation>
    <scope>NUCLEOTIDE SEQUENCE [LARGE SCALE GENOMIC DNA]</scope>
    <source>
        <strain evidence="6">SpSt-289</strain>
    </source>
</reference>
<dbReference type="Gene3D" id="3.40.190.10">
    <property type="entry name" value="Periplasmic binding protein-like II"/>
    <property type="match status" value="2"/>
</dbReference>
<gene>
    <name evidence="6" type="ORF">ENQ20_12040</name>
</gene>
<comment type="similarity">
    <text evidence="1">Belongs to the bacterial solute-binding protein 1 family.</text>
</comment>
<comment type="caution">
    <text evidence="6">The sequence shown here is derived from an EMBL/GenBank/DDBJ whole genome shotgun (WGS) entry which is preliminary data.</text>
</comment>
<organism evidence="6">
    <name type="scientific">Caldilinea aerophila</name>
    <dbReference type="NCBI Taxonomy" id="133453"/>
    <lineage>
        <taxon>Bacteria</taxon>
        <taxon>Bacillati</taxon>
        <taxon>Chloroflexota</taxon>
        <taxon>Caldilineae</taxon>
        <taxon>Caldilineales</taxon>
        <taxon>Caldilineaceae</taxon>
        <taxon>Caldilinea</taxon>
    </lineage>
</organism>
<keyword evidence="4" id="KW-0408">Iron</keyword>
<evidence type="ECO:0000256" key="1">
    <source>
        <dbReference type="ARBA" id="ARBA00008520"/>
    </source>
</evidence>
<dbReference type="InterPro" id="IPR026045">
    <property type="entry name" value="Ferric-bd"/>
</dbReference>
<sequence length="362" mass="38614">MNKQTFLTGIGFLLIFSIALAGCTVAVTPAPSAPAVATEAPQAEALQSEGVAGELIVYTSRAESLFKPVLEAFNQAYPDVKVTVLTGSNGELAAKLLEERANPQADLLINSDILTTQSLAEQGIFAPNDSPAVAAVPEAYRADDGSWTALTLRPRVIMYNTELVSEEELPTTMMGLTDPKWKGQIGSADSRNGAMVAQLVAMRHLLGEETMVAFVQGLVANDTQWFGSHTDVRKAVGAGELKLGLVNHYYYHLSKAEGAPVGIIYPDQGEGEMGLIVNSTNAGIVQGAKHPELAKLFVEFMLSPEGQKVYAEQNFEYPVTPGVELAEGVPPLSSFKLADITLKTLWDELQPTQQAAQAAGLP</sequence>
<evidence type="ECO:0000256" key="4">
    <source>
        <dbReference type="PIRSR" id="PIRSR002825-1"/>
    </source>
</evidence>
<dbReference type="SUPFAM" id="SSF53850">
    <property type="entry name" value="Periplasmic binding protein-like II"/>
    <property type="match status" value="1"/>
</dbReference>
<dbReference type="GO" id="GO:0046872">
    <property type="term" value="F:metal ion binding"/>
    <property type="evidence" value="ECO:0007669"/>
    <property type="project" value="UniProtKB-KW"/>
</dbReference>
<accession>A0A7C1FHW7</accession>
<dbReference type="GO" id="GO:0030288">
    <property type="term" value="C:outer membrane-bounded periplasmic space"/>
    <property type="evidence" value="ECO:0007669"/>
    <property type="project" value="TreeGrafter"/>
</dbReference>
<keyword evidence="3 5" id="KW-0732">Signal</keyword>
<evidence type="ECO:0000256" key="3">
    <source>
        <dbReference type="ARBA" id="ARBA00022729"/>
    </source>
</evidence>
<feature type="binding site" evidence="4">
    <location>
        <position position="250"/>
    </location>
    <ligand>
        <name>Fe cation</name>
        <dbReference type="ChEBI" id="CHEBI:24875"/>
    </ligand>
</feature>
<dbReference type="PANTHER" id="PTHR30006">
    <property type="entry name" value="THIAMINE-BINDING PERIPLASMIC PROTEIN-RELATED"/>
    <property type="match status" value="1"/>
</dbReference>
<dbReference type="AlphaFoldDB" id="A0A7C1FHW7"/>
<dbReference type="EMBL" id="DSMG01000119">
    <property type="protein sequence ID" value="HDX32196.1"/>
    <property type="molecule type" value="Genomic_DNA"/>
</dbReference>
<keyword evidence="4" id="KW-0479">Metal-binding</keyword>
<feature type="binding site" evidence="4">
    <location>
        <position position="249"/>
    </location>
    <ligand>
        <name>Fe cation</name>
        <dbReference type="ChEBI" id="CHEBI:24875"/>
    </ligand>
</feature>
<evidence type="ECO:0000256" key="5">
    <source>
        <dbReference type="SAM" id="SignalP"/>
    </source>
</evidence>
<dbReference type="GO" id="GO:0006826">
    <property type="term" value="P:iron ion transport"/>
    <property type="evidence" value="ECO:0007669"/>
    <property type="project" value="UniProtKB-KW"/>
</dbReference>
<dbReference type="PROSITE" id="PS51257">
    <property type="entry name" value="PROKAR_LIPOPROTEIN"/>
    <property type="match status" value="1"/>
</dbReference>
<keyword evidence="2" id="KW-0406">Ion transport</keyword>
<evidence type="ECO:0000256" key="2">
    <source>
        <dbReference type="ARBA" id="ARBA00022496"/>
    </source>
</evidence>
<feature type="chain" id="PRO_5027861923" evidence="5">
    <location>
        <begin position="22"/>
        <end position="362"/>
    </location>
</feature>
<dbReference type="PIRSF" id="PIRSF002825">
    <property type="entry name" value="CfbpA"/>
    <property type="match status" value="1"/>
</dbReference>
<dbReference type="Pfam" id="PF13343">
    <property type="entry name" value="SBP_bac_6"/>
    <property type="match status" value="1"/>
</dbReference>
<evidence type="ECO:0000313" key="6">
    <source>
        <dbReference type="EMBL" id="HDX32196.1"/>
    </source>
</evidence>